<dbReference type="GO" id="GO:0016538">
    <property type="term" value="F:cyclin-dependent protein serine/threonine kinase regulator activity"/>
    <property type="evidence" value="ECO:0007669"/>
    <property type="project" value="InterPro"/>
</dbReference>
<dbReference type="InterPro" id="IPR013763">
    <property type="entry name" value="Cyclin-like_dom"/>
</dbReference>
<evidence type="ECO:0000256" key="1">
    <source>
        <dbReference type="ARBA" id="ARBA00008638"/>
    </source>
</evidence>
<evidence type="ECO:0000256" key="4">
    <source>
        <dbReference type="SAM" id="MobiDB-lite"/>
    </source>
</evidence>
<feature type="region of interest" description="Disordered" evidence="4">
    <location>
        <begin position="322"/>
        <end position="352"/>
    </location>
</feature>
<proteinExistence type="inferred from homology"/>
<dbReference type="Pfam" id="PF00134">
    <property type="entry name" value="Cyclin_N"/>
    <property type="match status" value="1"/>
</dbReference>
<dbReference type="SMART" id="SM00385">
    <property type="entry name" value="CYCLIN"/>
    <property type="match status" value="1"/>
</dbReference>
<evidence type="ECO:0000259" key="5">
    <source>
        <dbReference type="SMART" id="SM00385"/>
    </source>
</evidence>
<evidence type="ECO:0000313" key="6">
    <source>
        <dbReference type="EMBL" id="ROV99475.1"/>
    </source>
</evidence>
<feature type="region of interest" description="Disordered" evidence="4">
    <location>
        <begin position="386"/>
        <end position="463"/>
    </location>
</feature>
<evidence type="ECO:0000313" key="7">
    <source>
        <dbReference type="Proteomes" id="UP000283895"/>
    </source>
</evidence>
<feature type="domain" description="Cyclin-like" evidence="5">
    <location>
        <begin position="70"/>
        <end position="168"/>
    </location>
</feature>
<dbReference type="EMBL" id="LKEA01000023">
    <property type="protein sequence ID" value="ROV99475.1"/>
    <property type="molecule type" value="Genomic_DNA"/>
</dbReference>
<reference evidence="6 7" key="1">
    <citation type="submission" date="2015-09" db="EMBL/GenBank/DDBJ databases">
        <title>Host preference determinants of Valsa canker pathogens revealed by comparative genomics.</title>
        <authorList>
            <person name="Yin Z."/>
            <person name="Huang L."/>
        </authorList>
    </citation>
    <scope>NUCLEOTIDE SEQUENCE [LARGE SCALE GENOMIC DNA]</scope>
    <source>
        <strain evidence="6 7">03-1</strain>
    </source>
</reference>
<feature type="compositionally biased region" description="Polar residues" evidence="4">
    <location>
        <begin position="1"/>
        <end position="13"/>
    </location>
</feature>
<sequence length="463" mass="53434">MAPTGPRSSTVQRRPSPAPVVEDPPPPRGPNPGNISISNQYKFEQNIRRLQKEYGCDPAREDSYRIQGVQLIESVRQALRLPVKTFTTACTYYHLFRLCHRDAEYNYQDASLASLFMACKVEDTIKKSREILCAAYNIKNPTQPTTQDDKMFDNPHKIIIGLERHILETIGFDFRVRYPQKVLVKMVRRLYDADEAREVISMAYGISVDMYKTFSPIKASTFTMVLACVELTALLNDRDVERIRSLDLDRYHTSRTSILEVMLDLLDMYTQFAKYTKVGMKFELSKFIDIKIKLNKEFENDEGSVRRFAVWCEKCEDDEKVKYPITPGSATSPATTGSWPGSKRSRPGQEPQAMRFVYDAEEARREKETNDEYLKDEYEEYEIEVEEKIAEPEPRPHHGRERGRHHGHRSNHDNWGPYPRSRHDRHKGGRKARPPTSNSTTVSFNSGSSAPIRHNKRDDDVAG</sequence>
<evidence type="ECO:0000256" key="3">
    <source>
        <dbReference type="RuleBase" id="RU000383"/>
    </source>
</evidence>
<gene>
    <name evidence="6" type="ORF">VMCG_06433</name>
</gene>
<dbReference type="STRING" id="356882.A0A423W7Y8"/>
<feature type="region of interest" description="Disordered" evidence="4">
    <location>
        <begin position="1"/>
        <end position="37"/>
    </location>
</feature>
<dbReference type="OrthoDB" id="4951845at2759"/>
<feature type="compositionally biased region" description="Basic residues" evidence="4">
    <location>
        <begin position="420"/>
        <end position="433"/>
    </location>
</feature>
<accession>A0A423W7Y8</accession>
<dbReference type="PANTHER" id="PTHR10026">
    <property type="entry name" value="CYCLIN"/>
    <property type="match status" value="1"/>
</dbReference>
<keyword evidence="3" id="KW-0195">Cyclin</keyword>
<dbReference type="Proteomes" id="UP000283895">
    <property type="component" value="Unassembled WGS sequence"/>
</dbReference>
<dbReference type="InterPro" id="IPR043198">
    <property type="entry name" value="Cyclin/Ssn8"/>
</dbReference>
<feature type="compositionally biased region" description="Polar residues" evidence="4">
    <location>
        <begin position="328"/>
        <end position="339"/>
    </location>
</feature>
<feature type="compositionally biased region" description="Pro residues" evidence="4">
    <location>
        <begin position="16"/>
        <end position="30"/>
    </location>
</feature>
<comment type="similarity">
    <text evidence="1">Belongs to the cyclin family. Cyclin C subfamily.</text>
</comment>
<dbReference type="CDD" id="cd20546">
    <property type="entry name" value="CYCLIN_SpCG1C_ScCTK2-like_rpt2"/>
    <property type="match status" value="1"/>
</dbReference>
<feature type="compositionally biased region" description="Polar residues" evidence="4">
    <location>
        <begin position="435"/>
        <end position="449"/>
    </location>
</feature>
<dbReference type="AlphaFoldDB" id="A0A423W7Y8"/>
<feature type="compositionally biased region" description="Basic residues" evidence="4">
    <location>
        <begin position="397"/>
        <end position="409"/>
    </location>
</feature>
<name>A0A423W7Y8_9PEZI</name>
<dbReference type="GO" id="GO:0006357">
    <property type="term" value="P:regulation of transcription by RNA polymerase II"/>
    <property type="evidence" value="ECO:0007669"/>
    <property type="project" value="InterPro"/>
</dbReference>
<keyword evidence="7" id="KW-1185">Reference proteome</keyword>
<dbReference type="SUPFAM" id="SSF47954">
    <property type="entry name" value="Cyclin-like"/>
    <property type="match status" value="2"/>
</dbReference>
<feature type="compositionally biased region" description="Basic and acidic residues" evidence="4">
    <location>
        <begin position="386"/>
        <end position="396"/>
    </location>
</feature>
<dbReference type="Gene3D" id="1.10.472.10">
    <property type="entry name" value="Cyclin-like"/>
    <property type="match status" value="1"/>
</dbReference>
<dbReference type="InterPro" id="IPR036915">
    <property type="entry name" value="Cyclin-like_sf"/>
</dbReference>
<evidence type="ECO:0000256" key="2">
    <source>
        <dbReference type="ARBA" id="ARBA00014912"/>
    </source>
</evidence>
<protein>
    <recommendedName>
        <fullName evidence="2">RNA polymerase II holoenzyme cyclin-like subunit</fullName>
    </recommendedName>
</protein>
<comment type="caution">
    <text evidence="6">The sequence shown here is derived from an EMBL/GenBank/DDBJ whole genome shotgun (WGS) entry which is preliminary data.</text>
</comment>
<organism evidence="6 7">
    <name type="scientific">Cytospora schulzeri</name>
    <dbReference type="NCBI Taxonomy" id="448051"/>
    <lineage>
        <taxon>Eukaryota</taxon>
        <taxon>Fungi</taxon>
        <taxon>Dikarya</taxon>
        <taxon>Ascomycota</taxon>
        <taxon>Pezizomycotina</taxon>
        <taxon>Sordariomycetes</taxon>
        <taxon>Sordariomycetidae</taxon>
        <taxon>Diaporthales</taxon>
        <taxon>Cytosporaceae</taxon>
        <taxon>Cytospora</taxon>
    </lineage>
</organism>
<dbReference type="InterPro" id="IPR006671">
    <property type="entry name" value="Cyclin_N"/>
</dbReference>